<name>A0A2M8C1G5_9BACT</name>
<dbReference type="AlphaFoldDB" id="A0A2M8C1G5"/>
<dbReference type="SUPFAM" id="SSF52540">
    <property type="entry name" value="P-loop containing nucleoside triphosphate hydrolases"/>
    <property type="match status" value="1"/>
</dbReference>
<reference evidence="5" key="1">
    <citation type="submission" date="2017-09" db="EMBL/GenBank/DDBJ databases">
        <title>Depth-based differentiation of microbial function through sediment-hosted aquifers and enrichment of novel symbionts in the deep terrestrial subsurface.</title>
        <authorList>
            <person name="Probst A.J."/>
            <person name="Ladd B."/>
            <person name="Jarett J.K."/>
            <person name="Geller-Mcgrath D.E."/>
            <person name="Sieber C.M.K."/>
            <person name="Emerson J.B."/>
            <person name="Anantharaman K."/>
            <person name="Thomas B.C."/>
            <person name="Malmstrom R."/>
            <person name="Stieglmeier M."/>
            <person name="Klingl A."/>
            <person name="Woyke T."/>
            <person name="Ryan C.M."/>
            <person name="Banfield J.F."/>
        </authorList>
    </citation>
    <scope>NUCLEOTIDE SEQUENCE [LARGE SCALE GENOMIC DNA]</scope>
</reference>
<keyword evidence="1" id="KW-0472">Membrane</keyword>
<accession>A0A2M8C1G5</accession>
<dbReference type="Pfam" id="PF13635">
    <property type="entry name" value="DUF4143"/>
    <property type="match status" value="1"/>
</dbReference>
<evidence type="ECO:0000256" key="1">
    <source>
        <dbReference type="SAM" id="Phobius"/>
    </source>
</evidence>
<dbReference type="InterPro" id="IPR025420">
    <property type="entry name" value="DUF4143"/>
</dbReference>
<evidence type="ECO:0000313" key="4">
    <source>
        <dbReference type="EMBL" id="PJB49913.1"/>
    </source>
</evidence>
<dbReference type="Gene3D" id="3.40.50.300">
    <property type="entry name" value="P-loop containing nucleotide triphosphate hydrolases"/>
    <property type="match status" value="1"/>
</dbReference>
<keyword evidence="1" id="KW-0812">Transmembrane</keyword>
<organism evidence="4 5">
    <name type="scientific">Candidatus Brennerbacteria bacterium CG_4_9_14_3_um_filter_43_9</name>
    <dbReference type="NCBI Taxonomy" id="1974522"/>
    <lineage>
        <taxon>Bacteria</taxon>
        <taxon>Candidatus Brenneribacteriota</taxon>
    </lineage>
</organism>
<sequence>MVNQKLLEIIADFNFWQRKQDAGIPREELAEVLKFADDKNFVLIVAGVRRSGKTFLCRQILQEKIKQGILPEQTLYINFEDPALEPYLNTNCLSDFYETYRHNLNKEKFAYIVFDEIQNVPNWEKWIRIMIDKKTKAKFILTGSSSKFYRGKQAEILTGRGLTFFLFPLKFADFLKFKNYSLKKVESSQSISPLLVEYLEFGGFPLIVLEPDQIKKQIYLKELFDDIITKDLIVKRKLRESDIRQLAVALINQFSALVSVRRSQTFLADMNLAKISPMTINSYLGYFASSFLFLFTPIFSYKAKEVIRYPKKLYCVDTGLINSLGVRFSDNIGRLYENIVAKSSWQRYGKDNLFYWKNQTKEVDFVVKQGRNVFQLIQVCFNLKVSKVKERETSALIEASGELECANLLIITENFETQEKIKGKTIKYLPLWKWLLQDRIIREG</sequence>
<protein>
    <submittedName>
        <fullName evidence="4">ATPase</fullName>
    </submittedName>
</protein>
<evidence type="ECO:0000259" key="3">
    <source>
        <dbReference type="Pfam" id="PF13635"/>
    </source>
</evidence>
<evidence type="ECO:0000259" key="2">
    <source>
        <dbReference type="Pfam" id="PF13173"/>
    </source>
</evidence>
<evidence type="ECO:0000313" key="5">
    <source>
        <dbReference type="Proteomes" id="UP000228770"/>
    </source>
</evidence>
<dbReference type="PANTHER" id="PTHR33295:SF19">
    <property type="entry name" value="ARCHAEAL ATPASE"/>
    <property type="match status" value="1"/>
</dbReference>
<dbReference type="PANTHER" id="PTHR33295">
    <property type="entry name" value="ATPASE"/>
    <property type="match status" value="1"/>
</dbReference>
<comment type="caution">
    <text evidence="4">The sequence shown here is derived from an EMBL/GenBank/DDBJ whole genome shotgun (WGS) entry which is preliminary data.</text>
</comment>
<feature type="transmembrane region" description="Helical" evidence="1">
    <location>
        <begin position="283"/>
        <end position="301"/>
    </location>
</feature>
<gene>
    <name evidence="4" type="ORF">CO102_02530</name>
</gene>
<dbReference type="Proteomes" id="UP000228770">
    <property type="component" value="Unassembled WGS sequence"/>
</dbReference>
<keyword evidence="1" id="KW-1133">Transmembrane helix</keyword>
<feature type="domain" description="AAA" evidence="2">
    <location>
        <begin position="41"/>
        <end position="175"/>
    </location>
</feature>
<feature type="domain" description="DUF4143" evidence="3">
    <location>
        <begin position="242"/>
        <end position="380"/>
    </location>
</feature>
<dbReference type="InterPro" id="IPR027417">
    <property type="entry name" value="P-loop_NTPase"/>
</dbReference>
<dbReference type="Pfam" id="PF13173">
    <property type="entry name" value="AAA_14"/>
    <property type="match status" value="1"/>
</dbReference>
<proteinExistence type="predicted"/>
<dbReference type="EMBL" id="PFUA01000063">
    <property type="protein sequence ID" value="PJB49913.1"/>
    <property type="molecule type" value="Genomic_DNA"/>
</dbReference>
<dbReference type="InterPro" id="IPR041682">
    <property type="entry name" value="AAA_14"/>
</dbReference>